<sequence>MFDPVEVFLIFRHWFIKRGALPSRSPSGSSWMFVRVLLGIEGDVAGIQVDMLDFIDLCVLCRG</sequence>
<protein>
    <submittedName>
        <fullName evidence="1">Uncharacterized protein</fullName>
    </submittedName>
</protein>
<proteinExistence type="predicted"/>
<evidence type="ECO:0000313" key="2">
    <source>
        <dbReference type="Proteomes" id="UP000712600"/>
    </source>
</evidence>
<dbReference type="AlphaFoldDB" id="A0A8S9RBP5"/>
<comment type="caution">
    <text evidence="1">The sequence shown here is derived from an EMBL/GenBank/DDBJ whole genome shotgun (WGS) entry which is preliminary data.</text>
</comment>
<reference evidence="1" key="1">
    <citation type="submission" date="2019-12" db="EMBL/GenBank/DDBJ databases">
        <title>Genome sequencing and annotation of Brassica cretica.</title>
        <authorList>
            <person name="Studholme D.J."/>
            <person name="Sarris P."/>
        </authorList>
    </citation>
    <scope>NUCLEOTIDE SEQUENCE</scope>
    <source>
        <strain evidence="1">PFS-109/04</strain>
        <tissue evidence="1">Leaf</tissue>
    </source>
</reference>
<gene>
    <name evidence="1" type="ORF">F2Q69_00058717</name>
</gene>
<dbReference type="Proteomes" id="UP000712600">
    <property type="component" value="Unassembled WGS sequence"/>
</dbReference>
<evidence type="ECO:0000313" key="1">
    <source>
        <dbReference type="EMBL" id="KAF3570233.1"/>
    </source>
</evidence>
<name>A0A8S9RBP5_BRACR</name>
<accession>A0A8S9RBP5</accession>
<dbReference type="EMBL" id="QGKX02000095">
    <property type="protein sequence ID" value="KAF3570233.1"/>
    <property type="molecule type" value="Genomic_DNA"/>
</dbReference>
<organism evidence="1 2">
    <name type="scientific">Brassica cretica</name>
    <name type="common">Mustard</name>
    <dbReference type="NCBI Taxonomy" id="69181"/>
    <lineage>
        <taxon>Eukaryota</taxon>
        <taxon>Viridiplantae</taxon>
        <taxon>Streptophyta</taxon>
        <taxon>Embryophyta</taxon>
        <taxon>Tracheophyta</taxon>
        <taxon>Spermatophyta</taxon>
        <taxon>Magnoliopsida</taxon>
        <taxon>eudicotyledons</taxon>
        <taxon>Gunneridae</taxon>
        <taxon>Pentapetalae</taxon>
        <taxon>rosids</taxon>
        <taxon>malvids</taxon>
        <taxon>Brassicales</taxon>
        <taxon>Brassicaceae</taxon>
        <taxon>Brassiceae</taxon>
        <taxon>Brassica</taxon>
    </lineage>
</organism>